<keyword evidence="2" id="KW-1185">Reference proteome</keyword>
<protein>
    <submittedName>
        <fullName evidence="1">Uncharacterized protein</fullName>
    </submittedName>
</protein>
<proteinExistence type="predicted"/>
<comment type="caution">
    <text evidence="1">The sequence shown here is derived from an EMBL/GenBank/DDBJ whole genome shotgun (WGS) entry which is preliminary data.</text>
</comment>
<dbReference type="RefSeq" id="WP_163571113.1">
    <property type="nucleotide sequence ID" value="NZ_BAAANY010000023.1"/>
</dbReference>
<evidence type="ECO:0000313" key="1">
    <source>
        <dbReference type="EMBL" id="GAA1701209.1"/>
    </source>
</evidence>
<organism evidence="1 2">
    <name type="scientific">Fodinicola feengrottensis</name>
    <dbReference type="NCBI Taxonomy" id="435914"/>
    <lineage>
        <taxon>Bacteria</taxon>
        <taxon>Bacillati</taxon>
        <taxon>Actinomycetota</taxon>
        <taxon>Actinomycetes</taxon>
        <taxon>Mycobacteriales</taxon>
        <taxon>Fodinicola</taxon>
    </lineage>
</organism>
<gene>
    <name evidence="1" type="ORF">GCM10009765_58450</name>
</gene>
<accession>A0ABP4UAH6</accession>
<dbReference type="EMBL" id="BAAANY010000023">
    <property type="protein sequence ID" value="GAA1701209.1"/>
    <property type="molecule type" value="Genomic_DNA"/>
</dbReference>
<dbReference type="Proteomes" id="UP001500618">
    <property type="component" value="Unassembled WGS sequence"/>
</dbReference>
<sequence length="79" mass="8541">MKLQGHELAAPPVAGTGFISGDQARKLIRALEIVRDSSATKARNWAKADESKAQEYRTQAQAYATALGGITLAQRDELK</sequence>
<name>A0ABP4UAH6_9ACTN</name>
<evidence type="ECO:0000313" key="2">
    <source>
        <dbReference type="Proteomes" id="UP001500618"/>
    </source>
</evidence>
<reference evidence="2" key="1">
    <citation type="journal article" date="2019" name="Int. J. Syst. Evol. Microbiol.">
        <title>The Global Catalogue of Microorganisms (GCM) 10K type strain sequencing project: providing services to taxonomists for standard genome sequencing and annotation.</title>
        <authorList>
            <consortium name="The Broad Institute Genomics Platform"/>
            <consortium name="The Broad Institute Genome Sequencing Center for Infectious Disease"/>
            <person name="Wu L."/>
            <person name="Ma J."/>
        </authorList>
    </citation>
    <scope>NUCLEOTIDE SEQUENCE [LARGE SCALE GENOMIC DNA]</scope>
    <source>
        <strain evidence="2">JCM 14718</strain>
    </source>
</reference>